<evidence type="ECO:0000313" key="1">
    <source>
        <dbReference type="EMBL" id="GAA3394322.1"/>
    </source>
</evidence>
<proteinExistence type="predicted"/>
<dbReference type="EMBL" id="BAAAYN010000044">
    <property type="protein sequence ID" value="GAA3394322.1"/>
    <property type="molecule type" value="Genomic_DNA"/>
</dbReference>
<reference evidence="2" key="1">
    <citation type="journal article" date="2019" name="Int. J. Syst. Evol. Microbiol.">
        <title>The Global Catalogue of Microorganisms (GCM) 10K type strain sequencing project: providing services to taxonomists for standard genome sequencing and annotation.</title>
        <authorList>
            <consortium name="The Broad Institute Genomics Platform"/>
            <consortium name="The Broad Institute Genome Sequencing Center for Infectious Disease"/>
            <person name="Wu L."/>
            <person name="Ma J."/>
        </authorList>
    </citation>
    <scope>NUCLEOTIDE SEQUENCE [LARGE SCALE GENOMIC DNA]</scope>
    <source>
        <strain evidence="2">JCM 9458</strain>
    </source>
</reference>
<dbReference type="RefSeq" id="WP_345731904.1">
    <property type="nucleotide sequence ID" value="NZ_BAAAYN010000044.1"/>
</dbReference>
<comment type="caution">
    <text evidence="1">The sequence shown here is derived from an EMBL/GenBank/DDBJ whole genome shotgun (WGS) entry which is preliminary data.</text>
</comment>
<gene>
    <name evidence="1" type="ORF">GCM10020369_63290</name>
</gene>
<keyword evidence="2" id="KW-1185">Reference proteome</keyword>
<dbReference type="Proteomes" id="UP001501676">
    <property type="component" value="Unassembled WGS sequence"/>
</dbReference>
<evidence type="ECO:0000313" key="2">
    <source>
        <dbReference type="Proteomes" id="UP001501676"/>
    </source>
</evidence>
<accession>A0ABP6T8L9</accession>
<protein>
    <submittedName>
        <fullName evidence="1">Uncharacterized protein</fullName>
    </submittedName>
</protein>
<name>A0ABP6T8L9_9ACTN</name>
<sequence>MRVVRHWWNQQWGRLGRRDVYVRSDGSRFQVEVAQGGAEGRRWLALFDSLDEAIAEAEKHLGDPNDRWRDVSDAHHSSG</sequence>
<organism evidence="1 2">
    <name type="scientific">Cryptosporangium minutisporangium</name>
    <dbReference type="NCBI Taxonomy" id="113569"/>
    <lineage>
        <taxon>Bacteria</taxon>
        <taxon>Bacillati</taxon>
        <taxon>Actinomycetota</taxon>
        <taxon>Actinomycetes</taxon>
        <taxon>Cryptosporangiales</taxon>
        <taxon>Cryptosporangiaceae</taxon>
        <taxon>Cryptosporangium</taxon>
    </lineage>
</organism>